<name>A0A024HJT7_PSEKB</name>
<reference evidence="4 5" key="2">
    <citation type="submission" date="2014-05" db="EMBL/GenBank/DDBJ databases">
        <title>Genome sequence of the 3-chlorobenzoate degrading bacterium Pseudomonas knackmussii B13 shows multiple evidence for horizontal gene transfer.</title>
        <authorList>
            <person name="Miyazaki R."/>
            <person name="Bertelli C."/>
            <person name="Falquet L."/>
            <person name="Robinson-Rechavi M."/>
            <person name="Gharib W."/>
            <person name="Roy S."/>
            <person name="Van der Meer J.R."/>
        </authorList>
    </citation>
    <scope>NUCLEOTIDE SEQUENCE [LARGE SCALE GENOMIC DNA]</scope>
    <source>
        <strain evidence="4 5">B13</strain>
    </source>
</reference>
<dbReference type="GO" id="GO:0006351">
    <property type="term" value="P:DNA-templated transcription"/>
    <property type="evidence" value="ECO:0007669"/>
    <property type="project" value="TreeGrafter"/>
</dbReference>
<evidence type="ECO:0000256" key="1">
    <source>
        <dbReference type="ARBA" id="ARBA00005578"/>
    </source>
</evidence>
<dbReference type="AlphaFoldDB" id="A0A024HJT7"/>
<dbReference type="InterPro" id="IPR036065">
    <property type="entry name" value="BolA-like_sf"/>
</dbReference>
<dbReference type="EMBL" id="HG322950">
    <property type="protein sequence ID" value="CDF85305.1"/>
    <property type="molecule type" value="Genomic_DNA"/>
</dbReference>
<comment type="similarity">
    <text evidence="1 2">Belongs to the BolA/IbaG family.</text>
</comment>
<dbReference type="PIRSF" id="PIRSF003113">
    <property type="entry name" value="BolA"/>
    <property type="match status" value="1"/>
</dbReference>
<dbReference type="PATRIC" id="fig|1301098.3.peg.3980"/>
<evidence type="ECO:0000313" key="5">
    <source>
        <dbReference type="Proteomes" id="UP000025241"/>
    </source>
</evidence>
<evidence type="ECO:0000313" key="4">
    <source>
        <dbReference type="EMBL" id="CDF85305.1"/>
    </source>
</evidence>
<dbReference type="Pfam" id="PF01722">
    <property type="entry name" value="BolA"/>
    <property type="match status" value="1"/>
</dbReference>
<dbReference type="KEGG" id="pkc:PKB_3976"/>
<dbReference type="InterPro" id="IPR002634">
    <property type="entry name" value="BolA"/>
</dbReference>
<sequence length="101" mass="11196">MSMRERIQTALGALEPQHLEVLDESHMHSRGLETHFKAVVVSPLFAGLNAVKRHQKVYATLGELMGQFHALALHTYTPEEWAEQGAAPDSPTCRGGSKHDH</sequence>
<dbReference type="PANTHER" id="PTHR46229:SF2">
    <property type="entry name" value="BOLA-LIKE PROTEIN 1"/>
    <property type="match status" value="1"/>
</dbReference>
<dbReference type="OrthoDB" id="9801469at2"/>
<dbReference type="GO" id="GO:0005829">
    <property type="term" value="C:cytosol"/>
    <property type="evidence" value="ECO:0007669"/>
    <property type="project" value="TreeGrafter"/>
</dbReference>
<evidence type="ECO:0000256" key="3">
    <source>
        <dbReference type="SAM" id="MobiDB-lite"/>
    </source>
</evidence>
<proteinExistence type="inferred from homology"/>
<dbReference type="STRING" id="1301098.PKB_3976"/>
<keyword evidence="5" id="KW-1185">Reference proteome</keyword>
<dbReference type="eggNOG" id="COG0271">
    <property type="taxonomic scope" value="Bacteria"/>
</dbReference>
<gene>
    <name evidence="4" type="ORF">PKB_3976</name>
</gene>
<dbReference type="PANTHER" id="PTHR46229">
    <property type="entry name" value="BOLA TRANSCRIPTION REGULATOR"/>
    <property type="match status" value="1"/>
</dbReference>
<evidence type="ECO:0008006" key="6">
    <source>
        <dbReference type="Google" id="ProtNLM"/>
    </source>
</evidence>
<dbReference type="Proteomes" id="UP000025241">
    <property type="component" value="Chromosome I"/>
</dbReference>
<dbReference type="InterPro" id="IPR050961">
    <property type="entry name" value="BolA/IbaG_stress_morph_reg"/>
</dbReference>
<dbReference type="SUPFAM" id="SSF82657">
    <property type="entry name" value="BolA-like"/>
    <property type="match status" value="1"/>
</dbReference>
<dbReference type="HOGENOM" id="CLU_109462_3_1_6"/>
<organism evidence="4 5">
    <name type="scientific">Pseudomonas knackmussii (strain DSM 6978 / CCUG 54928 / LMG 23759 / B13)</name>
    <dbReference type="NCBI Taxonomy" id="1301098"/>
    <lineage>
        <taxon>Bacteria</taxon>
        <taxon>Pseudomonadati</taxon>
        <taxon>Pseudomonadota</taxon>
        <taxon>Gammaproteobacteria</taxon>
        <taxon>Pseudomonadales</taxon>
        <taxon>Pseudomonadaceae</taxon>
        <taxon>Pseudomonas</taxon>
    </lineage>
</organism>
<protein>
    <recommendedName>
        <fullName evidence="6">BolA family transcriptional regulator</fullName>
    </recommendedName>
</protein>
<evidence type="ECO:0000256" key="2">
    <source>
        <dbReference type="RuleBase" id="RU003860"/>
    </source>
</evidence>
<dbReference type="Gene3D" id="3.10.20.90">
    <property type="entry name" value="Phosphatidylinositol 3-kinase Catalytic Subunit, Chain A, domain 1"/>
    <property type="match status" value="1"/>
</dbReference>
<accession>A0A024HJT7</accession>
<dbReference type="RefSeq" id="WP_043253700.1">
    <property type="nucleotide sequence ID" value="NZ_HG322950.1"/>
</dbReference>
<reference evidence="4 5" key="1">
    <citation type="submission" date="2013-03" db="EMBL/GenBank/DDBJ databases">
        <authorList>
            <person name="Linke B."/>
        </authorList>
    </citation>
    <scope>NUCLEOTIDE SEQUENCE [LARGE SCALE GENOMIC DNA]</scope>
    <source>
        <strain evidence="4 5">B13</strain>
    </source>
</reference>
<feature type="region of interest" description="Disordered" evidence="3">
    <location>
        <begin position="81"/>
        <end position="101"/>
    </location>
</feature>